<gene>
    <name evidence="2" type="ORF">STRIP9103_02132</name>
</gene>
<evidence type="ECO:0000256" key="1">
    <source>
        <dbReference type="SAM" id="MobiDB-lite"/>
    </source>
</evidence>
<protein>
    <submittedName>
        <fullName evidence="2">Uncharacterized protein</fullName>
    </submittedName>
</protein>
<sequence length="37" mass="3838">MSTTTVTMAEAARSRTRAPRDDPPHPSAASARGPSVT</sequence>
<accession>L1KQA0</accession>
<keyword evidence="3" id="KW-1185">Reference proteome</keyword>
<evidence type="ECO:0000313" key="3">
    <source>
        <dbReference type="Proteomes" id="UP000010411"/>
    </source>
</evidence>
<proteinExistence type="predicted"/>
<evidence type="ECO:0000313" key="2">
    <source>
        <dbReference type="EMBL" id="EKX62734.1"/>
    </source>
</evidence>
<name>L1KQA0_9ACTN</name>
<dbReference type="Proteomes" id="UP000010411">
    <property type="component" value="Unassembled WGS sequence"/>
</dbReference>
<comment type="caution">
    <text evidence="2">The sequence shown here is derived from an EMBL/GenBank/DDBJ whole genome shotgun (WGS) entry which is preliminary data.</text>
</comment>
<feature type="region of interest" description="Disordered" evidence="1">
    <location>
        <begin position="1"/>
        <end position="37"/>
    </location>
</feature>
<dbReference type="EMBL" id="AEJC01000490">
    <property type="protein sequence ID" value="EKX62734.1"/>
    <property type="molecule type" value="Genomic_DNA"/>
</dbReference>
<organism evidence="2 3">
    <name type="scientific">Streptomyces ipomoeae 91-03</name>
    <dbReference type="NCBI Taxonomy" id="698759"/>
    <lineage>
        <taxon>Bacteria</taxon>
        <taxon>Bacillati</taxon>
        <taxon>Actinomycetota</taxon>
        <taxon>Actinomycetes</taxon>
        <taxon>Kitasatosporales</taxon>
        <taxon>Streptomycetaceae</taxon>
        <taxon>Streptomyces</taxon>
    </lineage>
</organism>
<reference evidence="2 3" key="1">
    <citation type="submission" date="2012-11" db="EMBL/GenBank/DDBJ databases">
        <authorList>
            <person name="Huguet-Tapia J.C."/>
            <person name="Durkin A.S."/>
            <person name="Pettis G.S."/>
            <person name="Badger J.H."/>
        </authorList>
    </citation>
    <scope>NUCLEOTIDE SEQUENCE [LARGE SCALE GENOMIC DNA]</scope>
    <source>
        <strain evidence="2 3">91-03</strain>
    </source>
</reference>
<dbReference type="PATRIC" id="fig|698759.3.peg.6564"/>
<dbReference type="AlphaFoldDB" id="L1KQA0"/>